<feature type="compositionally biased region" description="Polar residues" evidence="3">
    <location>
        <begin position="1600"/>
        <end position="1610"/>
    </location>
</feature>
<evidence type="ECO:0000313" key="5">
    <source>
        <dbReference type="Proteomes" id="UP000444721"/>
    </source>
</evidence>
<dbReference type="VEuPathDB" id="AmoebaDB:NF0125190"/>
<dbReference type="InterPro" id="IPR018000">
    <property type="entry name" value="Neurotransmitter_ion_chnl_CS"/>
</dbReference>
<dbReference type="GO" id="GO:0016020">
    <property type="term" value="C:membrane"/>
    <property type="evidence" value="ECO:0007669"/>
    <property type="project" value="UniProtKB-SubCell"/>
</dbReference>
<sequence length="1736" mass="197917">MTSDNTNPNNNMIKSDLQKIKDVLSEIEKTANDNHSIIDREPLFQQLVILLKKNSQIILQFVSEKLSLFLKLLEHQIQFGEFSPSAYTSYGYLAHHETISKLFTSSNIQQFFQIMFSQTKVSKKSLSLAVWCLGVQRFVTSNHSNHPLNTSNGTALNISQVATSNPIEPFASEIFKSISYGINNPYQSHTTTTEALNTLLVILNQLQEVSAKHANVWLVDVIESLISPHKNICIAAEKVIDLFVFKQMLPFHNNKKYQFSEDMLKSVSQTLMEHHEKNYSALKHNLNIPIYDSSITFPQQASSSTASTVGSSHSWHHFLPEFSNRQSIIAMKAWGLIVYFIGKNLAKDNICTQYHDLLKSKLSITRNIDNEPSSQSSSASNTSFTQSSNQSSSQRHKLNEAIIGGILFCECVDYAWSMLIQTFQSHKPLYFHTSKGRLSLLMKPLIAGMKVLANSPTSTLGLVDKRIHETCYRRIIFQILPEAAKNTTLLFELVLKPFYDAVSSKELTDHALREQLILFLSQWWYNDQRETVKRKKKRKDSLLDDDSDDEYGEKRGNKLMNPNTALNDISFLVKKQYSSWFEAPCLKQEAILMCSQPSSSSVNKTNTSTQSFNEDNPILVPLQKLEFISTNFKWIFESFLEKLFKRFLVSFKLNTTENEEVASRFGKVLNCYFRSLCQVVMSFIRFSPKNLNEEEKEKYDSLVRQLIARLATFCLENVVQSFQPFSEIDSIGKILQNWAQQMTLLFLKSFFECIPLSTLICGHIENNIILITLDLKDLFTKVFKTTSVDVHEKKSPLFALLHGLFEISLRGIKGNSANISKATDIMFEILSSLADRLFSDSMEMPDLYYDNTRTYLELIFSELLFIQQKVFGTISHGTIEMVSLTKVIECQMLAWQKFCTLFRDSMRIIDTCFSLMTVSTEDDDHQSRFAHTSSEVIQKRRSQSQYLKSYLSKHVSETQRSTSDSSLTIKSVKPEFVPCLMKLLLFPFDLLGCKLEMQVPNEQSLQNDMKENMNSHFTMMNEIFSNDGTLLHTLKDIILMYGSIHASSNLPPFNYISKHLKTTLTHSHLQHICEDLSDKIQYQYVCILSNLNVDSATMNDGAIYSSFTLMRNWFVYGTKLLSLICTLCHESQRFKGSILTSPSGKTAVHTLQNLLKHFVWMIFDYRRQQQYAPQTESLFSNVVQIMTELKKLLSLSRSVQHAVQFAIEYSEEILFDKDFTNLFEFKGAMKFKSMPYSTDEMLQFASLCENIWECVFSQLSKWVTQDGVIFDQILLNQMENVFVLGMNGQRNAKLRKVTIQFWRNTFAKSSSTLTLSQKLQETFLNLLLLKEITTEELMFPVPQNTTMPLIGDTSKTFEEKQNNEINVGGAELKKRKRSVDDGMNNSSHVSSSTIQQNQTAFESKDESQKIKKVKLTKSQKEKFRERKETRLVVPEMNPSLLSSSMLSTSDMSDDDDDFEVHPPSNISINKAEQSTNLVNISDIVADHPKNNISNLDDSSLLDIKRDIVRMTPVKSSNKNSVINLVTPDNLERPCTTPALQLSPIHLEDEEKKNNISSVEDLFAKLESGCTPQTNKMKASHESLSISFTVVSEPIVHNQVSNDAHHQQATKSNRHESPSSPTGNHHDDDNTQITPILKKSPLSHTEQNHEATGGIVKNVAQMKKHVRFESFQNELTETHSPPPPTENVASSSSSFLKQLELLHDMLSSSSNGLNCDERKLAIQKVYSLLGCLLHEDE</sequence>
<proteinExistence type="predicted"/>
<evidence type="ECO:0000313" key="4">
    <source>
        <dbReference type="EMBL" id="KAF0975652.1"/>
    </source>
</evidence>
<protein>
    <submittedName>
        <fullName evidence="4">Uncharacterized protein</fullName>
    </submittedName>
</protein>
<dbReference type="VEuPathDB" id="AmoebaDB:NfTy_050840"/>
<feature type="region of interest" description="Disordered" evidence="3">
    <location>
        <begin position="369"/>
        <end position="392"/>
    </location>
</feature>
<keyword evidence="2" id="KW-0472">Membrane</keyword>
<dbReference type="VEuPathDB" id="AmoebaDB:NF0125180"/>
<dbReference type="VEuPathDB" id="AmoebaDB:NF0125170"/>
<dbReference type="PROSITE" id="PS00236">
    <property type="entry name" value="NEUROTR_ION_CHANNEL"/>
    <property type="match status" value="1"/>
</dbReference>
<comment type="caution">
    <text evidence="4">The sequence shown here is derived from an EMBL/GenBank/DDBJ whole genome shotgun (WGS) entry which is preliminary data.</text>
</comment>
<evidence type="ECO:0000256" key="2">
    <source>
        <dbReference type="ARBA" id="ARBA00023136"/>
    </source>
</evidence>
<comment type="subcellular location">
    <subcellularLocation>
        <location evidence="1">Membrane</location>
    </subcellularLocation>
</comment>
<keyword evidence="5" id="KW-1185">Reference proteome</keyword>
<feature type="compositionally biased region" description="Low complexity" evidence="3">
    <location>
        <begin position="373"/>
        <end position="392"/>
    </location>
</feature>
<organism evidence="4 5">
    <name type="scientific">Naegleria fowleri</name>
    <name type="common">Brain eating amoeba</name>
    <dbReference type="NCBI Taxonomy" id="5763"/>
    <lineage>
        <taxon>Eukaryota</taxon>
        <taxon>Discoba</taxon>
        <taxon>Heterolobosea</taxon>
        <taxon>Tetramitia</taxon>
        <taxon>Eutetramitia</taxon>
        <taxon>Vahlkampfiidae</taxon>
        <taxon>Naegleria</taxon>
    </lineage>
</organism>
<evidence type="ECO:0000256" key="3">
    <source>
        <dbReference type="SAM" id="MobiDB-lite"/>
    </source>
</evidence>
<name>A0A6A5BLB0_NAEFO</name>
<dbReference type="Proteomes" id="UP000444721">
    <property type="component" value="Unassembled WGS sequence"/>
</dbReference>
<dbReference type="GeneID" id="68112198"/>
<evidence type="ECO:0000256" key="1">
    <source>
        <dbReference type="ARBA" id="ARBA00004370"/>
    </source>
</evidence>
<gene>
    <name evidence="4" type="ORF">FDP41_004980</name>
</gene>
<feature type="region of interest" description="Disordered" evidence="3">
    <location>
        <begin position="1600"/>
        <end position="1648"/>
    </location>
</feature>
<dbReference type="VEuPathDB" id="AmoebaDB:FDP41_004980"/>
<feature type="region of interest" description="Disordered" evidence="3">
    <location>
        <begin position="1373"/>
        <end position="1425"/>
    </location>
</feature>
<feature type="compositionally biased region" description="Polar residues" evidence="3">
    <location>
        <begin position="1383"/>
        <end position="1401"/>
    </location>
</feature>
<dbReference type="VEuPathDB" id="AmoebaDB:NF0125160"/>
<dbReference type="OrthoDB" id="10350373at2759"/>
<dbReference type="EMBL" id="VFQX01000043">
    <property type="protein sequence ID" value="KAF0975652.1"/>
    <property type="molecule type" value="Genomic_DNA"/>
</dbReference>
<feature type="region of interest" description="Disordered" evidence="3">
    <location>
        <begin position="535"/>
        <end position="557"/>
    </location>
</feature>
<accession>A0A6A5BLB0</accession>
<reference evidence="4 5" key="1">
    <citation type="journal article" date="2019" name="Sci. Rep.">
        <title>Nanopore sequencing improves the draft genome of the human pathogenic amoeba Naegleria fowleri.</title>
        <authorList>
            <person name="Liechti N."/>
            <person name="Schurch N."/>
            <person name="Bruggmann R."/>
            <person name="Wittwer M."/>
        </authorList>
    </citation>
    <scope>NUCLEOTIDE SEQUENCE [LARGE SCALE GENOMIC DNA]</scope>
    <source>
        <strain evidence="4 5">ATCC 30894</strain>
    </source>
</reference>
<dbReference type="RefSeq" id="XP_044560365.1">
    <property type="nucleotide sequence ID" value="XM_044708453.1"/>
</dbReference>